<gene>
    <name evidence="5" type="ORF">BCL74_1349</name>
</gene>
<dbReference type="SUPFAM" id="SSF51569">
    <property type="entry name" value="Aldolase"/>
    <property type="match status" value="1"/>
</dbReference>
<dbReference type="RefSeq" id="WP_121218518.1">
    <property type="nucleotide sequence ID" value="NZ_RBIG01000001.1"/>
</dbReference>
<evidence type="ECO:0000256" key="2">
    <source>
        <dbReference type="PIRNR" id="PIRNR001365"/>
    </source>
</evidence>
<evidence type="ECO:0000256" key="3">
    <source>
        <dbReference type="PIRSR" id="PIRSR001365-1"/>
    </source>
</evidence>
<dbReference type="PIRSF" id="PIRSF001365">
    <property type="entry name" value="DHDPS"/>
    <property type="match status" value="1"/>
</dbReference>
<keyword evidence="1 2" id="KW-0456">Lyase</keyword>
<reference evidence="5 6" key="1">
    <citation type="submission" date="2018-10" db="EMBL/GenBank/DDBJ databases">
        <title>Comparative analysis of microorganisms from saline springs in Andes Mountain Range, Colombia.</title>
        <authorList>
            <person name="Rubin E."/>
        </authorList>
    </citation>
    <scope>NUCLEOTIDE SEQUENCE [LARGE SCALE GENOMIC DNA]</scope>
    <source>
        <strain evidence="5 6">USBA 36</strain>
    </source>
</reference>
<dbReference type="SMART" id="SM01130">
    <property type="entry name" value="DHDPS"/>
    <property type="match status" value="1"/>
</dbReference>
<dbReference type="Gene3D" id="3.20.20.70">
    <property type="entry name" value="Aldolase class I"/>
    <property type="match status" value="1"/>
</dbReference>
<dbReference type="PANTHER" id="PTHR12128">
    <property type="entry name" value="DIHYDRODIPICOLINATE SYNTHASE"/>
    <property type="match status" value="1"/>
</dbReference>
<dbReference type="InterPro" id="IPR002220">
    <property type="entry name" value="DapA-like"/>
</dbReference>
<evidence type="ECO:0000313" key="6">
    <source>
        <dbReference type="Proteomes" id="UP000277424"/>
    </source>
</evidence>
<evidence type="ECO:0000256" key="4">
    <source>
        <dbReference type="PIRSR" id="PIRSR001365-2"/>
    </source>
</evidence>
<feature type="active site" description="Schiff-base intermediate with substrate" evidence="3">
    <location>
        <position position="164"/>
    </location>
</feature>
<dbReference type="GO" id="GO:0008840">
    <property type="term" value="F:4-hydroxy-tetrahydrodipicolinate synthase activity"/>
    <property type="evidence" value="ECO:0007669"/>
    <property type="project" value="TreeGrafter"/>
</dbReference>
<organism evidence="5 6">
    <name type="scientific">Oceanibaculum indicum</name>
    <dbReference type="NCBI Taxonomy" id="526216"/>
    <lineage>
        <taxon>Bacteria</taxon>
        <taxon>Pseudomonadati</taxon>
        <taxon>Pseudomonadota</taxon>
        <taxon>Alphaproteobacteria</taxon>
        <taxon>Rhodospirillales</taxon>
        <taxon>Oceanibaculaceae</taxon>
        <taxon>Oceanibaculum</taxon>
    </lineage>
</organism>
<dbReference type="Proteomes" id="UP000277424">
    <property type="component" value="Unassembled WGS sequence"/>
</dbReference>
<feature type="binding site" evidence="4">
    <location>
        <position position="206"/>
    </location>
    <ligand>
        <name>pyruvate</name>
        <dbReference type="ChEBI" id="CHEBI:15361"/>
    </ligand>
</feature>
<dbReference type="OrthoDB" id="9778880at2"/>
<sequence length="305" mass="33800">MKVNWRGVFPAVTTQFNADESLNVESTQRNMQRLIDDGVNGFIMLGTVGENCSLRPEEKLTILRAAKEVAGGKVPILSGVAEFTTAQAADYAKAAEKIGIDGLMVLPGMVYNSDARETVQHFRTVARASGLPIMIYNNPMVYRVDLKTESLAQLADEKTIVALKDSSEDVRRLNDVHNILGDRFVLFAGVDDLVIESVLLGAVGWVSGLTNAFPRESVRMMELALAGRYEEALPIYRWLMPSLHLDTFPKLVQYIKLAEQIVGRGSEMVRSPRLVLEGEERARVTKIIEEAVRNRPDLDKLPSVA</sequence>
<feature type="active site" description="Proton donor/acceptor" evidence="3">
    <location>
        <position position="136"/>
    </location>
</feature>
<dbReference type="PRINTS" id="PR00146">
    <property type="entry name" value="DHPICSNTHASE"/>
</dbReference>
<accession>A0A420WRE9</accession>
<protein>
    <submittedName>
        <fullName evidence="5">4-hydroxy-tetrahydrodipicolinate synthase</fullName>
    </submittedName>
</protein>
<evidence type="ECO:0000313" key="5">
    <source>
        <dbReference type="EMBL" id="RKQ73560.1"/>
    </source>
</evidence>
<dbReference type="AlphaFoldDB" id="A0A420WRE9"/>
<proteinExistence type="inferred from homology"/>
<dbReference type="CDD" id="cd00408">
    <property type="entry name" value="DHDPS-like"/>
    <property type="match status" value="1"/>
</dbReference>
<evidence type="ECO:0000256" key="1">
    <source>
        <dbReference type="ARBA" id="ARBA00023239"/>
    </source>
</evidence>
<comment type="caution">
    <text evidence="5">The sequence shown here is derived from an EMBL/GenBank/DDBJ whole genome shotgun (WGS) entry which is preliminary data.</text>
</comment>
<comment type="similarity">
    <text evidence="2">Belongs to the DapA family.</text>
</comment>
<dbReference type="PANTHER" id="PTHR12128:SF72">
    <property type="entry name" value="DIHYDRODIPICOLINATE SYNTHASE"/>
    <property type="match status" value="1"/>
</dbReference>
<name>A0A420WRE9_9PROT</name>
<dbReference type="EMBL" id="RBIG01000001">
    <property type="protein sequence ID" value="RKQ73560.1"/>
    <property type="molecule type" value="Genomic_DNA"/>
</dbReference>
<dbReference type="Pfam" id="PF00701">
    <property type="entry name" value="DHDPS"/>
    <property type="match status" value="1"/>
</dbReference>
<dbReference type="InterPro" id="IPR013785">
    <property type="entry name" value="Aldolase_TIM"/>
</dbReference>